<protein>
    <recommendedName>
        <fullName evidence="4">DUF4404 family protein</fullName>
    </recommendedName>
</protein>
<dbReference type="InterPro" id="IPR025516">
    <property type="entry name" value="DUF4404"/>
</dbReference>
<organism evidence="2 3">
    <name type="scientific">Methylogaea oryzae</name>
    <dbReference type="NCBI Taxonomy" id="1295382"/>
    <lineage>
        <taxon>Bacteria</taxon>
        <taxon>Pseudomonadati</taxon>
        <taxon>Pseudomonadota</taxon>
        <taxon>Gammaproteobacteria</taxon>
        <taxon>Methylococcales</taxon>
        <taxon>Methylococcaceae</taxon>
        <taxon>Methylogaea</taxon>
    </lineage>
</organism>
<dbReference type="Proteomes" id="UP000824988">
    <property type="component" value="Chromosome"/>
</dbReference>
<evidence type="ECO:0000313" key="2">
    <source>
        <dbReference type="EMBL" id="BBL72440.1"/>
    </source>
</evidence>
<dbReference type="EMBL" id="AP019782">
    <property type="protein sequence ID" value="BBL72440.1"/>
    <property type="molecule type" value="Genomic_DNA"/>
</dbReference>
<proteinExistence type="predicted"/>
<name>A0A8D4VQW4_9GAMM</name>
<evidence type="ECO:0000256" key="1">
    <source>
        <dbReference type="SAM" id="Coils"/>
    </source>
</evidence>
<reference evidence="2" key="1">
    <citation type="submission" date="2019-06" db="EMBL/GenBank/DDBJ databases">
        <title>Complete genome sequence of Methylogaea oryzae strain JCM16910.</title>
        <authorList>
            <person name="Asakawa S."/>
        </authorList>
    </citation>
    <scope>NUCLEOTIDE SEQUENCE</scope>
    <source>
        <strain evidence="2">E10</strain>
    </source>
</reference>
<dbReference type="AlphaFoldDB" id="A0A8D4VQW4"/>
<dbReference type="RefSeq" id="WP_054773512.1">
    <property type="nucleotide sequence ID" value="NZ_AP019782.1"/>
</dbReference>
<feature type="coiled-coil region" evidence="1">
    <location>
        <begin position="3"/>
        <end position="30"/>
    </location>
</feature>
<accession>A0A8D4VQW4</accession>
<gene>
    <name evidence="2" type="ORF">MoryE10_30460</name>
</gene>
<evidence type="ECO:0000313" key="3">
    <source>
        <dbReference type="Proteomes" id="UP000824988"/>
    </source>
</evidence>
<evidence type="ECO:0008006" key="4">
    <source>
        <dbReference type="Google" id="ProtNLM"/>
    </source>
</evidence>
<dbReference type="Pfam" id="PF14357">
    <property type="entry name" value="DUF4404"/>
    <property type="match status" value="1"/>
</dbReference>
<sequence length="88" mass="9879">MSQQKLNDVIHELKNQIASLEVSDAQAKQKLQSLVEGLEEKLRSPADAGHHHGLVEEVRDSVEHFEVEHPRITAILNDLMMTLSNMGI</sequence>
<dbReference type="KEGG" id="moz:MoryE10_30460"/>
<keyword evidence="1" id="KW-0175">Coiled coil</keyword>
<keyword evidence="3" id="KW-1185">Reference proteome</keyword>